<proteinExistence type="predicted"/>
<reference evidence="1" key="1">
    <citation type="journal article" date="2021" name="Proc. Natl. Acad. Sci. U.S.A.">
        <title>A Catalog of Tens of Thousands of Viruses from Human Metagenomes Reveals Hidden Associations with Chronic Diseases.</title>
        <authorList>
            <person name="Tisza M.J."/>
            <person name="Buck C.B."/>
        </authorList>
    </citation>
    <scope>NUCLEOTIDE SEQUENCE</scope>
    <source>
        <strain evidence="1">CtrCp2</strain>
    </source>
</reference>
<name>A0A8S5NZS3_9CAUD</name>
<evidence type="ECO:0000313" key="1">
    <source>
        <dbReference type="EMBL" id="DAD99924.1"/>
    </source>
</evidence>
<protein>
    <submittedName>
        <fullName evidence="1">Uncharacterized protein</fullName>
    </submittedName>
</protein>
<sequence>MGGTYRKFDENNFQIARQGVHGLRTPCFREVIFFLAEIMRDFITHFIGE</sequence>
<accession>A0A8S5NZS3</accession>
<dbReference type="EMBL" id="BK015296">
    <property type="protein sequence ID" value="DAD99924.1"/>
    <property type="molecule type" value="Genomic_DNA"/>
</dbReference>
<organism evidence="1">
    <name type="scientific">Myoviridae sp. ctrCp2</name>
    <dbReference type="NCBI Taxonomy" id="2825179"/>
    <lineage>
        <taxon>Viruses</taxon>
        <taxon>Duplodnaviria</taxon>
        <taxon>Heunggongvirae</taxon>
        <taxon>Uroviricota</taxon>
        <taxon>Caudoviricetes</taxon>
    </lineage>
</organism>